<feature type="domain" description="DinB-like" evidence="6">
    <location>
        <begin position="18"/>
        <end position="155"/>
    </location>
</feature>
<dbReference type="Pfam" id="PF12867">
    <property type="entry name" value="DinB_2"/>
    <property type="match status" value="1"/>
</dbReference>
<dbReference type="InterPro" id="IPR017806">
    <property type="entry name" value="EgtB"/>
</dbReference>
<feature type="compositionally biased region" description="Low complexity" evidence="4">
    <location>
        <begin position="176"/>
        <end position="188"/>
    </location>
</feature>
<dbReference type="Pfam" id="PF03781">
    <property type="entry name" value="FGE-sulfatase"/>
    <property type="match status" value="1"/>
</dbReference>
<dbReference type="Gene3D" id="3.90.1580.10">
    <property type="entry name" value="paralog of FGE (formylglycine-generating enzyme)"/>
    <property type="match status" value="2"/>
</dbReference>
<evidence type="ECO:0000259" key="6">
    <source>
        <dbReference type="Pfam" id="PF12867"/>
    </source>
</evidence>
<keyword evidence="2" id="KW-0408">Iron</keyword>
<dbReference type="InterPro" id="IPR024775">
    <property type="entry name" value="DinB-like"/>
</dbReference>
<dbReference type="InterPro" id="IPR016187">
    <property type="entry name" value="CTDL_fold"/>
</dbReference>
<dbReference type="NCBIfam" id="TIGR03440">
    <property type="entry name" value="egtB_TIGR03440"/>
    <property type="match status" value="1"/>
</dbReference>
<dbReference type="PANTHER" id="PTHR23150:SF36">
    <property type="entry name" value="HERCYNINE OXYGENASE"/>
    <property type="match status" value="1"/>
</dbReference>
<dbReference type="Proteomes" id="UP001302329">
    <property type="component" value="Unassembled WGS sequence"/>
</dbReference>
<keyword evidence="1" id="KW-0560">Oxidoreductase</keyword>
<dbReference type="InterPro" id="IPR042095">
    <property type="entry name" value="SUMF_sf"/>
</dbReference>
<sequence>MGSRAHFPAESTRLLQRLQAVRQHSECLIDGLEPEDLCLQGMADASPAKWHLGHTTWFFETFLLEPHLSGHETPDRRWGHLFNSYYEAIGSRHPRPQRGLLTRPAIGEVLAWRRRVDAGLETLLLELDHRPAEAAAPLLALVELGLQHEQQHQELLLMDLLDGFSRNPLEPAYGQEPPGASAPESPGGWRSHPGGLVAIGHAGDGFHFDNEAPRHRQWLEPFLVAETLVSNDDYAAFIADDGYRRPELWMSEGWAVVQERGWCAPRYWRGDWEFGLSGRRPRHPQAPVRHLSWFEADAFARWSGGRLPSEAEWELVVTEASQPGGRPLPQAFGALWQWTATPYRPYPGFQPATGAVGEYNGKFMTSQFVLRGSSFLTPAGHARPTYRNFFAPHCRWMAAGLRLARDGASEPC</sequence>
<dbReference type="EMBL" id="JAYGHY010000044">
    <property type="protein sequence ID" value="MEA5443311.1"/>
    <property type="molecule type" value="Genomic_DNA"/>
</dbReference>
<comment type="caution">
    <text evidence="7">The sequence shown here is derived from an EMBL/GenBank/DDBJ whole genome shotgun (WGS) entry which is preliminary data.</text>
</comment>
<evidence type="ECO:0000313" key="7">
    <source>
        <dbReference type="EMBL" id="MEA5443311.1"/>
    </source>
</evidence>
<dbReference type="InterPro" id="IPR005532">
    <property type="entry name" value="SUMF_dom"/>
</dbReference>
<evidence type="ECO:0000256" key="4">
    <source>
        <dbReference type="SAM" id="MobiDB-lite"/>
    </source>
</evidence>
<evidence type="ECO:0000259" key="5">
    <source>
        <dbReference type="Pfam" id="PF03781"/>
    </source>
</evidence>
<proteinExistence type="predicted"/>
<evidence type="ECO:0000256" key="3">
    <source>
        <dbReference type="ARBA" id="ARBA00037882"/>
    </source>
</evidence>
<comment type="pathway">
    <text evidence="3">Amino-acid biosynthesis; ergothioneine biosynthesis.</text>
</comment>
<evidence type="ECO:0000256" key="2">
    <source>
        <dbReference type="ARBA" id="ARBA00023004"/>
    </source>
</evidence>
<evidence type="ECO:0000256" key="1">
    <source>
        <dbReference type="ARBA" id="ARBA00023002"/>
    </source>
</evidence>
<feature type="domain" description="Sulfatase-modifying factor enzyme-like" evidence="5">
    <location>
        <begin position="193"/>
        <end position="315"/>
    </location>
</feature>
<dbReference type="InterPro" id="IPR051043">
    <property type="entry name" value="Sulfatase_Mod_Factor_Kinase"/>
</dbReference>
<protein>
    <submittedName>
        <fullName evidence="7">Ergothioneine biosynthesis protein EgtB</fullName>
    </submittedName>
</protein>
<accession>A0ABU5SXU9</accession>
<dbReference type="SUPFAM" id="SSF56436">
    <property type="entry name" value="C-type lectin-like"/>
    <property type="match status" value="1"/>
</dbReference>
<feature type="region of interest" description="Disordered" evidence="4">
    <location>
        <begin position="168"/>
        <end position="194"/>
    </location>
</feature>
<dbReference type="PANTHER" id="PTHR23150">
    <property type="entry name" value="SULFATASE MODIFYING FACTOR 1, 2"/>
    <property type="match status" value="1"/>
</dbReference>
<reference evidence="7 8" key="1">
    <citation type="submission" date="2023-12" db="EMBL/GenBank/DDBJ databases">
        <title>Baltic Sea Cyanobacteria.</title>
        <authorList>
            <person name="Delbaje E."/>
            <person name="Fewer D.P."/>
            <person name="Shishido T.K."/>
        </authorList>
    </citation>
    <scope>NUCLEOTIDE SEQUENCE [LARGE SCALE GENOMIC DNA]</scope>
    <source>
        <strain evidence="7 8">UHCC 0281</strain>
    </source>
</reference>
<dbReference type="RefSeq" id="WP_323357311.1">
    <property type="nucleotide sequence ID" value="NZ_JAYGHY010000044.1"/>
</dbReference>
<evidence type="ECO:0000313" key="8">
    <source>
        <dbReference type="Proteomes" id="UP001302329"/>
    </source>
</evidence>
<gene>
    <name evidence="7" type="primary">egtB</name>
    <name evidence="7" type="ORF">VB739_12170</name>
</gene>
<keyword evidence="8" id="KW-1185">Reference proteome</keyword>
<organism evidence="7 8">
    <name type="scientific">Cyanobium gracile UHCC 0281</name>
    <dbReference type="NCBI Taxonomy" id="3110309"/>
    <lineage>
        <taxon>Bacteria</taxon>
        <taxon>Bacillati</taxon>
        <taxon>Cyanobacteriota</taxon>
        <taxon>Cyanophyceae</taxon>
        <taxon>Synechococcales</taxon>
        <taxon>Prochlorococcaceae</taxon>
        <taxon>Cyanobium</taxon>
    </lineage>
</organism>
<name>A0ABU5SXU9_9CYAN</name>